<protein>
    <submittedName>
        <fullName evidence="2">Uncharacterized protein</fullName>
    </submittedName>
</protein>
<dbReference type="AlphaFoldDB" id="A0A3S5ALA9"/>
<evidence type="ECO:0000313" key="2">
    <source>
        <dbReference type="EMBL" id="VEL26646.1"/>
    </source>
</evidence>
<name>A0A3S5ALA9_9PLAT</name>
<organism evidence="2 3">
    <name type="scientific">Protopolystoma xenopodis</name>
    <dbReference type="NCBI Taxonomy" id="117903"/>
    <lineage>
        <taxon>Eukaryota</taxon>
        <taxon>Metazoa</taxon>
        <taxon>Spiralia</taxon>
        <taxon>Lophotrochozoa</taxon>
        <taxon>Platyhelminthes</taxon>
        <taxon>Monogenea</taxon>
        <taxon>Polyopisthocotylea</taxon>
        <taxon>Polystomatidea</taxon>
        <taxon>Polystomatidae</taxon>
        <taxon>Protopolystoma</taxon>
    </lineage>
</organism>
<feature type="region of interest" description="Disordered" evidence="1">
    <location>
        <begin position="88"/>
        <end position="107"/>
    </location>
</feature>
<sequence length="158" mass="18070">MLSSRLRRYKVCFLRPDGADDEAKARLRAFEARLSEVKRIQFDWPQLLRLEHLPLRTATSSPQQPEPVKTTFRLSRFCRFCSNAKPKVAERGRKRGKPIPPIPPNPSSLKVKGLSVSRLVWWTYARVDRERNQPRLPDHVATGIANLCRPESSAVNAG</sequence>
<evidence type="ECO:0000313" key="3">
    <source>
        <dbReference type="Proteomes" id="UP000784294"/>
    </source>
</evidence>
<accession>A0A3S5ALA9</accession>
<keyword evidence="3" id="KW-1185">Reference proteome</keyword>
<proteinExistence type="predicted"/>
<comment type="caution">
    <text evidence="2">The sequence shown here is derived from an EMBL/GenBank/DDBJ whole genome shotgun (WGS) entry which is preliminary data.</text>
</comment>
<evidence type="ECO:0000256" key="1">
    <source>
        <dbReference type="SAM" id="MobiDB-lite"/>
    </source>
</evidence>
<gene>
    <name evidence="2" type="ORF">PXEA_LOCUS20086</name>
</gene>
<dbReference type="EMBL" id="CAAALY010081707">
    <property type="protein sequence ID" value="VEL26646.1"/>
    <property type="molecule type" value="Genomic_DNA"/>
</dbReference>
<reference evidence="2" key="1">
    <citation type="submission" date="2018-11" db="EMBL/GenBank/DDBJ databases">
        <authorList>
            <consortium name="Pathogen Informatics"/>
        </authorList>
    </citation>
    <scope>NUCLEOTIDE SEQUENCE</scope>
</reference>
<dbReference type="Proteomes" id="UP000784294">
    <property type="component" value="Unassembled WGS sequence"/>
</dbReference>